<proteinExistence type="predicted"/>
<dbReference type="STRING" id="591205.SAMN05421538_104262"/>
<dbReference type="Proteomes" id="UP000199344">
    <property type="component" value="Unassembled WGS sequence"/>
</dbReference>
<keyword evidence="3" id="KW-1185">Reference proteome</keyword>
<sequence length="97" mass="10116">MCVVSILAIAGGSSNGASAAGEHVVPVTYATGSADPVQVGEVVPPDQIYIISRPGRYGLGPEIPGSDYAVVGNQLVRVNAETRKVQSIIRRVERIVD</sequence>
<evidence type="ECO:0000256" key="1">
    <source>
        <dbReference type="SAM" id="SignalP"/>
    </source>
</evidence>
<evidence type="ECO:0008006" key="4">
    <source>
        <dbReference type="Google" id="ProtNLM"/>
    </source>
</evidence>
<accession>A0A1G7AXR0</accession>
<gene>
    <name evidence="2" type="ORF">SAMN05421538_104262</name>
</gene>
<feature type="chain" id="PRO_5011620455" description="Nickel/cobalt transporter regulator" evidence="1">
    <location>
        <begin position="20"/>
        <end position="97"/>
    </location>
</feature>
<feature type="signal peptide" evidence="1">
    <location>
        <begin position="1"/>
        <end position="19"/>
    </location>
</feature>
<organism evidence="2 3">
    <name type="scientific">Paracoccus isoporae</name>
    <dbReference type="NCBI Taxonomy" id="591205"/>
    <lineage>
        <taxon>Bacteria</taxon>
        <taxon>Pseudomonadati</taxon>
        <taxon>Pseudomonadota</taxon>
        <taxon>Alphaproteobacteria</taxon>
        <taxon>Rhodobacterales</taxon>
        <taxon>Paracoccaceae</taxon>
        <taxon>Paracoccus</taxon>
    </lineage>
</organism>
<keyword evidence="1" id="KW-0732">Signal</keyword>
<evidence type="ECO:0000313" key="2">
    <source>
        <dbReference type="EMBL" id="SDE18746.1"/>
    </source>
</evidence>
<name>A0A1G7AXR0_9RHOB</name>
<evidence type="ECO:0000313" key="3">
    <source>
        <dbReference type="Proteomes" id="UP000199344"/>
    </source>
</evidence>
<protein>
    <recommendedName>
        <fullName evidence="4">Nickel/cobalt transporter regulator</fullName>
    </recommendedName>
</protein>
<dbReference type="AlphaFoldDB" id="A0A1G7AXR0"/>
<reference evidence="2 3" key="1">
    <citation type="submission" date="2016-10" db="EMBL/GenBank/DDBJ databases">
        <authorList>
            <person name="de Groot N.N."/>
        </authorList>
    </citation>
    <scope>NUCLEOTIDE SEQUENCE [LARGE SCALE GENOMIC DNA]</scope>
    <source>
        <strain evidence="2 3">DSM 22220</strain>
    </source>
</reference>
<dbReference type="EMBL" id="FNAH01000004">
    <property type="protein sequence ID" value="SDE18746.1"/>
    <property type="molecule type" value="Genomic_DNA"/>
</dbReference>